<dbReference type="PANTHER" id="PTHR38480:SF1">
    <property type="entry name" value="SLR0254 PROTEIN"/>
    <property type="match status" value="1"/>
</dbReference>
<dbReference type="Pfam" id="PF06271">
    <property type="entry name" value="RDD"/>
    <property type="match status" value="1"/>
</dbReference>
<keyword evidence="2 5" id="KW-0812">Transmembrane</keyword>
<comment type="caution">
    <text evidence="7">The sequence shown here is derived from an EMBL/GenBank/DDBJ whole genome shotgun (WGS) entry which is preliminary data.</text>
</comment>
<evidence type="ECO:0000256" key="4">
    <source>
        <dbReference type="ARBA" id="ARBA00023136"/>
    </source>
</evidence>
<dbReference type="AlphaFoldDB" id="A0A0P9DAX2"/>
<evidence type="ECO:0000313" key="7">
    <source>
        <dbReference type="EMBL" id="KPV49724.1"/>
    </source>
</evidence>
<evidence type="ECO:0000313" key="8">
    <source>
        <dbReference type="Proteomes" id="UP000050509"/>
    </source>
</evidence>
<feature type="transmembrane region" description="Helical" evidence="5">
    <location>
        <begin position="63"/>
        <end position="83"/>
    </location>
</feature>
<keyword evidence="8" id="KW-1185">Reference proteome</keyword>
<dbReference type="GO" id="GO:0016020">
    <property type="term" value="C:membrane"/>
    <property type="evidence" value="ECO:0007669"/>
    <property type="project" value="UniProtKB-SubCell"/>
</dbReference>
<dbReference type="PATRIC" id="fig|186479.3.peg.2983"/>
<name>A0A0P9DAX2_9CHLR</name>
<accession>A0A0P9DAX2</accession>
<proteinExistence type="predicted"/>
<dbReference type="EMBL" id="LJCR01001788">
    <property type="protein sequence ID" value="KPV49724.1"/>
    <property type="molecule type" value="Genomic_DNA"/>
</dbReference>
<comment type="subcellular location">
    <subcellularLocation>
        <location evidence="1">Membrane</location>
        <topology evidence="1">Multi-pass membrane protein</topology>
    </subcellularLocation>
</comment>
<reference evidence="7 8" key="1">
    <citation type="submission" date="2015-09" db="EMBL/GenBank/DDBJ databases">
        <title>Draft genome sequence of Kouleothrix aurantiaca JCM 19913.</title>
        <authorList>
            <person name="Hemp J."/>
        </authorList>
    </citation>
    <scope>NUCLEOTIDE SEQUENCE [LARGE SCALE GENOMIC DNA]</scope>
    <source>
        <strain evidence="7 8">COM-B</strain>
    </source>
</reference>
<sequence>MDDRYTIDTPENIAFAYDIAGIGSRFLAAIVDTLLIGVAEIIILLLIALTMSSLDLDSGGSGGILVAAGTLLTFVILWGYYIAFEMLWNGQSPGKRLIGLRVVREGGRPITFIGSAIRNLIRIADFLPAMYGLGVVVMFIDRRARRLGDLAGGTLVVKERRGVTLESLSAPGAVVPPPLETGAPLAQPTMPNIELVNERDYTLIQEFLRRRSELGSDARTRLGAQLAEGLRTRMGLQPIGDPERFLQDVAGNYQLLRRSQQLEG</sequence>
<evidence type="ECO:0000256" key="5">
    <source>
        <dbReference type="SAM" id="Phobius"/>
    </source>
</evidence>
<organism evidence="7 8">
    <name type="scientific">Kouleothrix aurantiaca</name>
    <dbReference type="NCBI Taxonomy" id="186479"/>
    <lineage>
        <taxon>Bacteria</taxon>
        <taxon>Bacillati</taxon>
        <taxon>Chloroflexota</taxon>
        <taxon>Chloroflexia</taxon>
        <taxon>Chloroflexales</taxon>
        <taxon>Roseiflexineae</taxon>
        <taxon>Roseiflexaceae</taxon>
        <taxon>Kouleothrix</taxon>
    </lineage>
</organism>
<dbReference type="InterPro" id="IPR010432">
    <property type="entry name" value="RDD"/>
</dbReference>
<feature type="transmembrane region" description="Helical" evidence="5">
    <location>
        <begin position="26"/>
        <end position="51"/>
    </location>
</feature>
<dbReference type="PANTHER" id="PTHR38480">
    <property type="entry name" value="SLR0254 PROTEIN"/>
    <property type="match status" value="1"/>
</dbReference>
<feature type="transmembrane region" description="Helical" evidence="5">
    <location>
        <begin position="120"/>
        <end position="140"/>
    </location>
</feature>
<protein>
    <submittedName>
        <fullName evidence="7">Transporter</fullName>
    </submittedName>
</protein>
<evidence type="ECO:0000256" key="1">
    <source>
        <dbReference type="ARBA" id="ARBA00004141"/>
    </source>
</evidence>
<gene>
    <name evidence="7" type="ORF">SE17_30985</name>
</gene>
<dbReference type="Proteomes" id="UP000050509">
    <property type="component" value="Unassembled WGS sequence"/>
</dbReference>
<evidence type="ECO:0000256" key="2">
    <source>
        <dbReference type="ARBA" id="ARBA00022692"/>
    </source>
</evidence>
<keyword evidence="3 5" id="KW-1133">Transmembrane helix</keyword>
<evidence type="ECO:0000256" key="3">
    <source>
        <dbReference type="ARBA" id="ARBA00022989"/>
    </source>
</evidence>
<keyword evidence="4 5" id="KW-0472">Membrane</keyword>
<evidence type="ECO:0000259" key="6">
    <source>
        <dbReference type="Pfam" id="PF06271"/>
    </source>
</evidence>
<feature type="domain" description="RDD" evidence="6">
    <location>
        <begin position="20"/>
        <end position="152"/>
    </location>
</feature>